<keyword evidence="2" id="KW-1185">Reference proteome</keyword>
<dbReference type="GO" id="GO:0016301">
    <property type="term" value="F:kinase activity"/>
    <property type="evidence" value="ECO:0007669"/>
    <property type="project" value="UniProtKB-KW"/>
</dbReference>
<dbReference type="AlphaFoldDB" id="A0A1H8UZ39"/>
<reference evidence="1 2" key="1">
    <citation type="submission" date="2016-10" db="EMBL/GenBank/DDBJ databases">
        <authorList>
            <person name="de Groot N.N."/>
        </authorList>
    </citation>
    <scope>NUCLEOTIDE SEQUENCE [LARGE SCALE GENOMIC DNA]</scope>
    <source>
        <strain evidence="1 2">DSM 27842</strain>
    </source>
</reference>
<dbReference type="InterPro" id="IPR011009">
    <property type="entry name" value="Kinase-like_dom_sf"/>
</dbReference>
<name>A0A1H8UZ39_9RHOB</name>
<dbReference type="Pfam" id="PF06293">
    <property type="entry name" value="Kdo"/>
    <property type="match status" value="1"/>
</dbReference>
<dbReference type="STRING" id="569882.SAMN04490248_12347"/>
<dbReference type="SUPFAM" id="SSF56112">
    <property type="entry name" value="Protein kinase-like (PK-like)"/>
    <property type="match status" value="1"/>
</dbReference>
<keyword evidence="1" id="KW-0808">Transferase</keyword>
<sequence length="272" mass="31186">MTPSPSRPARKLHFEFPSETEPELKAWLSEAVPDPSWTQAPENAEILKTARQRLVLRIFFGDAHPSLVAKMFPLRNISSMLRYKKYAYQEFCNGQEARARGIRVPRPYCYFHRRLFGLVTGSGLVTEDLAGHRDILQLSRTRPGGYLEASLLAIPALLSLYHAGVHHVDARDENILIAPNYDDGTKFSIIDWQYAAFFEPRSDWLLEHLCAHYIRKAPLGEREALLNDWVKRLHGQADMDTPLDIVKQRVERLLNARPSVRARLHLKPVGKD</sequence>
<dbReference type="OrthoDB" id="6854449at2"/>
<dbReference type="EMBL" id="FODS01000023">
    <property type="protein sequence ID" value="SEP08253.1"/>
    <property type="molecule type" value="Genomic_DNA"/>
</dbReference>
<proteinExistence type="predicted"/>
<evidence type="ECO:0000313" key="1">
    <source>
        <dbReference type="EMBL" id="SEP08253.1"/>
    </source>
</evidence>
<organism evidence="1 2">
    <name type="scientific">Salinihabitans flavidus</name>
    <dbReference type="NCBI Taxonomy" id="569882"/>
    <lineage>
        <taxon>Bacteria</taxon>
        <taxon>Pseudomonadati</taxon>
        <taxon>Pseudomonadota</taxon>
        <taxon>Alphaproteobacteria</taxon>
        <taxon>Rhodobacterales</taxon>
        <taxon>Roseobacteraceae</taxon>
        <taxon>Salinihabitans</taxon>
    </lineage>
</organism>
<gene>
    <name evidence="1" type="ORF">SAMN04490248_12347</name>
</gene>
<keyword evidence="1" id="KW-0418">Kinase</keyword>
<accession>A0A1H8UZ39</accession>
<evidence type="ECO:0000313" key="2">
    <source>
        <dbReference type="Proteomes" id="UP000198893"/>
    </source>
</evidence>
<protein>
    <submittedName>
        <fullName evidence="1">Lipopolysaccharide kinase (Kdo/WaaP) family protein</fullName>
    </submittedName>
</protein>
<dbReference type="Proteomes" id="UP000198893">
    <property type="component" value="Unassembled WGS sequence"/>
</dbReference>